<comment type="caution">
    <text evidence="1">The sequence shown here is derived from an EMBL/GenBank/DDBJ whole genome shotgun (WGS) entry which is preliminary data.</text>
</comment>
<evidence type="ECO:0000313" key="1">
    <source>
        <dbReference type="EMBL" id="GAI55415.1"/>
    </source>
</evidence>
<dbReference type="SUPFAM" id="SSF53067">
    <property type="entry name" value="Actin-like ATPase domain"/>
    <property type="match status" value="1"/>
</dbReference>
<dbReference type="AlphaFoldDB" id="X1QX07"/>
<gene>
    <name evidence="1" type="ORF">S06H3_55042</name>
</gene>
<proteinExistence type="predicted"/>
<dbReference type="InterPro" id="IPR029063">
    <property type="entry name" value="SAM-dependent_MTases_sf"/>
</dbReference>
<name>X1QX07_9ZZZZ</name>
<reference evidence="1" key="1">
    <citation type="journal article" date="2014" name="Front. Microbiol.">
        <title>High frequency of phylogenetically diverse reductive dehalogenase-homologous genes in deep subseafloor sedimentary metagenomes.</title>
        <authorList>
            <person name="Kawai M."/>
            <person name="Futagami T."/>
            <person name="Toyoda A."/>
            <person name="Takaki Y."/>
            <person name="Nishi S."/>
            <person name="Hori S."/>
            <person name="Arai W."/>
            <person name="Tsubouchi T."/>
            <person name="Morono Y."/>
            <person name="Uchiyama I."/>
            <person name="Ito T."/>
            <person name="Fujiyama A."/>
            <person name="Inagaki F."/>
            <person name="Takami H."/>
        </authorList>
    </citation>
    <scope>NUCLEOTIDE SEQUENCE</scope>
    <source>
        <strain evidence="1">Expedition CK06-06</strain>
    </source>
</reference>
<evidence type="ECO:0008006" key="2">
    <source>
        <dbReference type="Google" id="ProtNLM"/>
    </source>
</evidence>
<dbReference type="InterPro" id="IPR043129">
    <property type="entry name" value="ATPase_NBD"/>
</dbReference>
<organism evidence="1">
    <name type="scientific">marine sediment metagenome</name>
    <dbReference type="NCBI Taxonomy" id="412755"/>
    <lineage>
        <taxon>unclassified sequences</taxon>
        <taxon>metagenomes</taxon>
        <taxon>ecological metagenomes</taxon>
    </lineage>
</organism>
<accession>X1QX07</accession>
<dbReference type="Gene3D" id="3.40.50.150">
    <property type="entry name" value="Vaccinia Virus protein VP39"/>
    <property type="match status" value="1"/>
</dbReference>
<sequence>MKKRTTLASIDVGTTKICTTIADVNDGGGIRVAGVGVAPSQAEVQLNPRSRSAKLRAAERIITKDEYFKTTEKLCFSVGVEAGGWRRPVLLERLRRAFSAA</sequence>
<dbReference type="EMBL" id="BARV01035250">
    <property type="protein sequence ID" value="GAI55415.1"/>
    <property type="molecule type" value="Genomic_DNA"/>
</dbReference>
<protein>
    <recommendedName>
        <fullName evidence="2">SHS2 domain-containing protein</fullName>
    </recommendedName>
</protein>